<gene>
    <name evidence="2" type="ORF">VC83_07263</name>
</gene>
<organism evidence="2">
    <name type="scientific">Pseudogymnoascus destructans</name>
    <dbReference type="NCBI Taxonomy" id="655981"/>
    <lineage>
        <taxon>Eukaryota</taxon>
        <taxon>Fungi</taxon>
        <taxon>Dikarya</taxon>
        <taxon>Ascomycota</taxon>
        <taxon>Pezizomycotina</taxon>
        <taxon>Leotiomycetes</taxon>
        <taxon>Thelebolales</taxon>
        <taxon>Thelebolaceae</taxon>
        <taxon>Pseudogymnoascus</taxon>
    </lineage>
</organism>
<dbReference type="RefSeq" id="XP_024321916.1">
    <property type="nucleotide sequence ID" value="XM_024470839.1"/>
</dbReference>
<evidence type="ECO:0000256" key="1">
    <source>
        <dbReference type="SAM" id="MobiDB-lite"/>
    </source>
</evidence>
<feature type="region of interest" description="Disordered" evidence="1">
    <location>
        <begin position="140"/>
        <end position="182"/>
    </location>
</feature>
<reference evidence="2" key="1">
    <citation type="submission" date="2016-03" db="EMBL/GenBank/DDBJ databases">
        <title>Updated assembly of Pseudogymnoascus destructans, the fungus causing white-nose syndrome of bats.</title>
        <authorList>
            <person name="Palmer J.M."/>
            <person name="Drees K.P."/>
            <person name="Foster J.T."/>
            <person name="Lindner D.L."/>
        </authorList>
    </citation>
    <scope>NUCLEOTIDE SEQUENCE [LARGE SCALE GENOMIC DNA]</scope>
    <source>
        <strain evidence="2">20631-21</strain>
    </source>
</reference>
<accession>A0A177A545</accession>
<feature type="compositionally biased region" description="Acidic residues" evidence="1">
    <location>
        <begin position="143"/>
        <end position="161"/>
    </location>
</feature>
<proteinExistence type="predicted"/>
<sequence>MDTVSRYLLCPRFASACAPPNLCGKIPKFAIRRFNRLMRAHGQFLFAWERTLMSNRLVRACSKILEARQANYTTWVTRGKNVIRRRHVVGADSKPIKINQGLALLEICDTLHSIQCTLRHSNDLVKTLHPHNPTIVNCHEYESSESEPESEAYPGEDDGDSDLEHALGGGAAEDEDTLLDNDDKVVELGAGEADGAV</sequence>
<dbReference type="VEuPathDB" id="FungiDB:GMDG_06387"/>
<dbReference type="EMBL" id="KV441403">
    <property type="protein sequence ID" value="OAF56622.1"/>
    <property type="molecule type" value="Genomic_DNA"/>
</dbReference>
<evidence type="ECO:0000313" key="2">
    <source>
        <dbReference type="EMBL" id="OAF56622.1"/>
    </source>
</evidence>
<protein>
    <submittedName>
        <fullName evidence="2">Uncharacterized protein</fullName>
    </submittedName>
</protein>
<dbReference type="OrthoDB" id="3442684at2759"/>
<dbReference type="SUPFAM" id="SSF48439">
    <property type="entry name" value="Protein prenylyltransferase"/>
    <property type="match status" value="1"/>
</dbReference>
<dbReference type="AlphaFoldDB" id="A0A177A545"/>
<name>A0A177A545_9PEZI</name>
<dbReference type="Proteomes" id="UP000077154">
    <property type="component" value="Unassembled WGS sequence"/>
</dbReference>
<dbReference type="GeneID" id="36290312"/>